<sequence length="846" mass="97798">MDYMTEKKLRPLYEAIDEGQNKLALQHTTKLLKKNPDWPLVKVHINIYKHDHVFNELLNINIFLGFESSYFYHAIVELYENAANLQPKNEEFGNHWFMAMVRNNDYKGQQAAALKLHRTFKQNKYLFWAIMSLALQGKNSALSYTLAERMMGKAQEEGRLDEVEHMRLYLLILLDQNKHEQALALLDSALGQKSLRDPEVRQIKIELLLANKKWSEVMKSTEQALRNENSDDWISWRAYFDALDALISEKGQDEAKSLVAQGRDLVTQLSKQALEAPVLKRGPFLAELELDYRLKEDEKTILNNILSYFKRFGSKSCCFEDLQTYTSFLKQDATKAKTFIDSLKSLINDEPKEKPAVIKTVYKNVNVRKIERYLGLQSKLSLEQGIGLTNELVQAYRDALPLGEGLEKTENQYGDDYVLLASHVLVDLYHEHKDPAVLIQAICILEDALEKSIYNFHLKLTLVRLYAIHYFTDRFISLSCLDEVEQLFLESLMIYKSNQVETPEMIVKAYQYGTFSKIQEFIEFRTRLDSSLQQAITNVDLARIDSNASSFQVKYAVQYFQDLDVSKIKYDDAFIAEQSDNRDFKVFLNCNSEEQPKGEELFRLTKSTNRVWLQMYSYILNILSAACSTKENKDSGSIIKQYTEFLERKEIADEVTAQEFTMAKYVCEISNALILIKDPASRKATDHLKKAATLLEKELSPESTFVNESVSWYLFHKVSIAVESFNYGTVLVEMINRALGLTSKDAKKKAAENANNDTFVRMNEANKKLLLQTQAAARRGNDFFKGSFQKNLTKSIIESDYALDHFKQKPNQNRLTDRIKKMTQSWNNSVSHLTEESDRRVLKLQF</sequence>
<organism evidence="2 3">
    <name type="scientific">Phascolomyces articulosus</name>
    <dbReference type="NCBI Taxonomy" id="60185"/>
    <lineage>
        <taxon>Eukaryota</taxon>
        <taxon>Fungi</taxon>
        <taxon>Fungi incertae sedis</taxon>
        <taxon>Mucoromycota</taxon>
        <taxon>Mucoromycotina</taxon>
        <taxon>Mucoromycetes</taxon>
        <taxon>Mucorales</taxon>
        <taxon>Lichtheimiaceae</taxon>
        <taxon>Phascolomyces</taxon>
    </lineage>
</organism>
<dbReference type="PANTHER" id="PTHR22767">
    <property type="entry name" value="N-TERMINAL ACETYLTRANSFERASE-RELATED"/>
    <property type="match status" value="1"/>
</dbReference>
<comment type="similarity">
    <text evidence="1">Belongs to the MDM20/NAA25 family.</text>
</comment>
<dbReference type="Pfam" id="PF09797">
    <property type="entry name" value="NatB_MDM20"/>
    <property type="match status" value="2"/>
</dbReference>
<reference evidence="2" key="2">
    <citation type="submission" date="2023-02" db="EMBL/GenBank/DDBJ databases">
        <authorList>
            <consortium name="DOE Joint Genome Institute"/>
            <person name="Mondo S.J."/>
            <person name="Chang Y."/>
            <person name="Wang Y."/>
            <person name="Ahrendt S."/>
            <person name="Andreopoulos W."/>
            <person name="Barry K."/>
            <person name="Beard J."/>
            <person name="Benny G.L."/>
            <person name="Blankenship S."/>
            <person name="Bonito G."/>
            <person name="Cuomo C."/>
            <person name="Desiro A."/>
            <person name="Gervers K.A."/>
            <person name="Hundley H."/>
            <person name="Kuo A."/>
            <person name="LaButti K."/>
            <person name="Lang B.F."/>
            <person name="Lipzen A."/>
            <person name="O'Donnell K."/>
            <person name="Pangilinan J."/>
            <person name="Reynolds N."/>
            <person name="Sandor L."/>
            <person name="Smith M.W."/>
            <person name="Tsang A."/>
            <person name="Grigoriev I.V."/>
            <person name="Stajich J.E."/>
            <person name="Spatafora J.W."/>
        </authorList>
    </citation>
    <scope>NUCLEOTIDE SEQUENCE</scope>
    <source>
        <strain evidence="2">RSA 2281</strain>
    </source>
</reference>
<dbReference type="GO" id="GO:0031416">
    <property type="term" value="C:NatB complex"/>
    <property type="evidence" value="ECO:0007669"/>
    <property type="project" value="TreeGrafter"/>
</dbReference>
<dbReference type="PANTHER" id="PTHR22767:SF3">
    <property type="entry name" value="N-ALPHA-ACETYLTRANSFERASE 25, NATB AUXILIARY SUBUNIT"/>
    <property type="match status" value="1"/>
</dbReference>
<dbReference type="AlphaFoldDB" id="A0AAD5KGW0"/>
<comment type="caution">
    <text evidence="2">The sequence shown here is derived from an EMBL/GenBank/DDBJ whole genome shotgun (WGS) entry which is preliminary data.</text>
</comment>
<gene>
    <name evidence="2" type="ORF">BDA99DRAFT_436158</name>
</gene>
<dbReference type="Proteomes" id="UP001209540">
    <property type="component" value="Unassembled WGS sequence"/>
</dbReference>
<name>A0AAD5KGW0_9FUNG</name>
<dbReference type="EMBL" id="JAIXMP010000010">
    <property type="protein sequence ID" value="KAI9266545.1"/>
    <property type="molecule type" value="Genomic_DNA"/>
</dbReference>
<reference evidence="2" key="1">
    <citation type="journal article" date="2022" name="IScience">
        <title>Evolution of zygomycete secretomes and the origins of terrestrial fungal ecologies.</title>
        <authorList>
            <person name="Chang Y."/>
            <person name="Wang Y."/>
            <person name="Mondo S."/>
            <person name="Ahrendt S."/>
            <person name="Andreopoulos W."/>
            <person name="Barry K."/>
            <person name="Beard J."/>
            <person name="Benny G.L."/>
            <person name="Blankenship S."/>
            <person name="Bonito G."/>
            <person name="Cuomo C."/>
            <person name="Desiro A."/>
            <person name="Gervers K.A."/>
            <person name="Hundley H."/>
            <person name="Kuo A."/>
            <person name="LaButti K."/>
            <person name="Lang B.F."/>
            <person name="Lipzen A."/>
            <person name="O'Donnell K."/>
            <person name="Pangilinan J."/>
            <person name="Reynolds N."/>
            <person name="Sandor L."/>
            <person name="Smith M.E."/>
            <person name="Tsang A."/>
            <person name="Grigoriev I.V."/>
            <person name="Stajich J.E."/>
            <person name="Spatafora J.W."/>
        </authorList>
    </citation>
    <scope>NUCLEOTIDE SEQUENCE</scope>
    <source>
        <strain evidence="2">RSA 2281</strain>
    </source>
</reference>
<dbReference type="InterPro" id="IPR019183">
    <property type="entry name" value="NAA25_NatB_aux_su"/>
</dbReference>
<accession>A0AAD5KGW0</accession>
<proteinExistence type="inferred from homology"/>
<keyword evidence="3" id="KW-1185">Reference proteome</keyword>
<protein>
    <submittedName>
        <fullName evidence="2">N-acetyltransferase B complex non catalytic subunit-domain-containing protein</fullName>
    </submittedName>
</protein>
<evidence type="ECO:0000313" key="2">
    <source>
        <dbReference type="EMBL" id="KAI9266545.1"/>
    </source>
</evidence>
<evidence type="ECO:0000313" key="3">
    <source>
        <dbReference type="Proteomes" id="UP001209540"/>
    </source>
</evidence>
<evidence type="ECO:0000256" key="1">
    <source>
        <dbReference type="ARBA" id="ARBA00006298"/>
    </source>
</evidence>